<name>A0A0E9T776_ANGAN</name>
<reference evidence="1" key="1">
    <citation type="submission" date="2014-11" db="EMBL/GenBank/DDBJ databases">
        <authorList>
            <person name="Amaro Gonzalez C."/>
        </authorList>
    </citation>
    <scope>NUCLEOTIDE SEQUENCE</scope>
</reference>
<dbReference type="AlphaFoldDB" id="A0A0E9T776"/>
<sequence>MPDFIKGPRTNTAPKILINYFFKNWHNLHNSQYVYTIVQTKKSAVQAVG</sequence>
<accession>A0A0E9T776</accession>
<proteinExistence type="predicted"/>
<protein>
    <submittedName>
        <fullName evidence="1">Uncharacterized protein</fullName>
    </submittedName>
</protein>
<reference evidence="1" key="2">
    <citation type="journal article" date="2015" name="Fish Shellfish Immunol.">
        <title>Early steps in the European eel (Anguilla anguilla)-Vibrio vulnificus interaction in the gills: Role of the RtxA13 toxin.</title>
        <authorList>
            <person name="Callol A."/>
            <person name="Pajuelo D."/>
            <person name="Ebbesson L."/>
            <person name="Teles M."/>
            <person name="MacKenzie S."/>
            <person name="Amaro C."/>
        </authorList>
    </citation>
    <scope>NUCLEOTIDE SEQUENCE</scope>
</reference>
<dbReference type="EMBL" id="GBXM01059335">
    <property type="protein sequence ID" value="JAH49242.1"/>
    <property type="molecule type" value="Transcribed_RNA"/>
</dbReference>
<evidence type="ECO:0000313" key="1">
    <source>
        <dbReference type="EMBL" id="JAH49242.1"/>
    </source>
</evidence>
<organism evidence="1">
    <name type="scientific">Anguilla anguilla</name>
    <name type="common">European freshwater eel</name>
    <name type="synonym">Muraena anguilla</name>
    <dbReference type="NCBI Taxonomy" id="7936"/>
    <lineage>
        <taxon>Eukaryota</taxon>
        <taxon>Metazoa</taxon>
        <taxon>Chordata</taxon>
        <taxon>Craniata</taxon>
        <taxon>Vertebrata</taxon>
        <taxon>Euteleostomi</taxon>
        <taxon>Actinopterygii</taxon>
        <taxon>Neopterygii</taxon>
        <taxon>Teleostei</taxon>
        <taxon>Anguilliformes</taxon>
        <taxon>Anguillidae</taxon>
        <taxon>Anguilla</taxon>
    </lineage>
</organism>